<dbReference type="PANTHER" id="PTHR42788:SF13">
    <property type="entry name" value="ALIPHATIC SULFONATES IMPORT ATP-BINDING PROTEIN SSUB"/>
    <property type="match status" value="1"/>
</dbReference>
<feature type="domain" description="ABC transporter" evidence="4">
    <location>
        <begin position="6"/>
        <end position="226"/>
    </location>
</feature>
<dbReference type="InterPro" id="IPR050166">
    <property type="entry name" value="ABC_transporter_ATP-bind"/>
</dbReference>
<dbReference type="AlphaFoldDB" id="A0A8A7KCX1"/>
<dbReference type="GO" id="GO:0016887">
    <property type="term" value="F:ATP hydrolysis activity"/>
    <property type="evidence" value="ECO:0007669"/>
    <property type="project" value="InterPro"/>
</dbReference>
<dbReference type="Proteomes" id="UP000665020">
    <property type="component" value="Chromosome"/>
</dbReference>
<dbReference type="PROSITE" id="PS50893">
    <property type="entry name" value="ABC_TRANSPORTER_2"/>
    <property type="match status" value="1"/>
</dbReference>
<keyword evidence="6" id="KW-1185">Reference proteome</keyword>
<protein>
    <submittedName>
        <fullName evidence="5">ATP-binding cassette domain-containing protein</fullName>
    </submittedName>
</protein>
<accession>A0A8A7KCX1</accession>
<dbReference type="KEGG" id="ifn:GM661_17595"/>
<dbReference type="Gene3D" id="3.40.50.300">
    <property type="entry name" value="P-loop containing nucleotide triphosphate hydrolases"/>
    <property type="match status" value="1"/>
</dbReference>
<dbReference type="InterPro" id="IPR003593">
    <property type="entry name" value="AAA+_ATPase"/>
</dbReference>
<gene>
    <name evidence="5" type="ORF">GM661_17595</name>
</gene>
<dbReference type="SMART" id="SM00382">
    <property type="entry name" value="AAA"/>
    <property type="match status" value="1"/>
</dbReference>
<evidence type="ECO:0000259" key="4">
    <source>
        <dbReference type="PROSITE" id="PS50893"/>
    </source>
</evidence>
<keyword evidence="3 5" id="KW-0067">ATP-binding</keyword>
<keyword evidence="1" id="KW-0813">Transport</keyword>
<dbReference type="InterPro" id="IPR003439">
    <property type="entry name" value="ABC_transporter-like_ATP-bd"/>
</dbReference>
<dbReference type="PROSITE" id="PS00211">
    <property type="entry name" value="ABC_TRANSPORTER_1"/>
    <property type="match status" value="1"/>
</dbReference>
<organism evidence="5 6">
    <name type="scientific">Iocasia fonsfrigidae</name>
    <dbReference type="NCBI Taxonomy" id="2682810"/>
    <lineage>
        <taxon>Bacteria</taxon>
        <taxon>Bacillati</taxon>
        <taxon>Bacillota</taxon>
        <taxon>Clostridia</taxon>
        <taxon>Halanaerobiales</taxon>
        <taxon>Halanaerobiaceae</taxon>
        <taxon>Iocasia</taxon>
    </lineage>
</organism>
<dbReference type="EMBL" id="CP046640">
    <property type="protein sequence ID" value="QTL99636.1"/>
    <property type="molecule type" value="Genomic_DNA"/>
</dbReference>
<dbReference type="PANTHER" id="PTHR42788">
    <property type="entry name" value="TAURINE IMPORT ATP-BINDING PROTEIN-RELATED"/>
    <property type="match status" value="1"/>
</dbReference>
<dbReference type="InterPro" id="IPR017871">
    <property type="entry name" value="ABC_transporter-like_CS"/>
</dbReference>
<evidence type="ECO:0000313" key="6">
    <source>
        <dbReference type="Proteomes" id="UP000665020"/>
    </source>
</evidence>
<evidence type="ECO:0000313" key="5">
    <source>
        <dbReference type="EMBL" id="QTL99636.1"/>
    </source>
</evidence>
<dbReference type="SUPFAM" id="SSF52540">
    <property type="entry name" value="P-loop containing nucleoside triphosphate hydrolases"/>
    <property type="match status" value="1"/>
</dbReference>
<dbReference type="Pfam" id="PF00005">
    <property type="entry name" value="ABC_tran"/>
    <property type="match status" value="1"/>
</dbReference>
<keyword evidence="2" id="KW-0547">Nucleotide-binding</keyword>
<dbReference type="InterPro" id="IPR027417">
    <property type="entry name" value="P-loop_NTPase"/>
</dbReference>
<evidence type="ECO:0000256" key="1">
    <source>
        <dbReference type="ARBA" id="ARBA00022448"/>
    </source>
</evidence>
<sequence>MSANLLSIKNLAKSYNAYEVLADINFELKDGEIVAFIGSSGSGKTTLFNIIAGLLDRDVGELTLKEGLRLACVFQEPRLLPWKSVEDNLTFVQQNFLTEKEGAALREYLLKGVGLIDFRDSFPGELSGGMKQRLEFARALSIKPDLLLLDEPFKSIDTGLKIKLRELLLKNWQEEAYSILLITHDPREAVLLADRICFLAGQPAGIEKEFKIRIPQGERGLADKGIYSILQEIADLYLMD</sequence>
<proteinExistence type="predicted"/>
<name>A0A8A7KCX1_9FIRM</name>
<dbReference type="RefSeq" id="WP_230867968.1">
    <property type="nucleotide sequence ID" value="NZ_CP046640.1"/>
</dbReference>
<reference evidence="5" key="1">
    <citation type="submission" date="2019-12" db="EMBL/GenBank/DDBJ databases">
        <authorList>
            <person name="zhang j."/>
            <person name="sun C.M."/>
        </authorList>
    </citation>
    <scope>NUCLEOTIDE SEQUENCE</scope>
    <source>
        <strain evidence="5">NS-1</strain>
    </source>
</reference>
<evidence type="ECO:0000256" key="3">
    <source>
        <dbReference type="ARBA" id="ARBA00022840"/>
    </source>
</evidence>
<evidence type="ECO:0000256" key="2">
    <source>
        <dbReference type="ARBA" id="ARBA00022741"/>
    </source>
</evidence>
<dbReference type="GO" id="GO:0005524">
    <property type="term" value="F:ATP binding"/>
    <property type="evidence" value="ECO:0007669"/>
    <property type="project" value="UniProtKB-KW"/>
</dbReference>